<sequence>MDDLQERVKKMWAYLKENGIHSEEDLNVAIKNMPKLDVGIFVSPIKGGDKGVSDYEYKAK</sequence>
<evidence type="ECO:0000313" key="1">
    <source>
        <dbReference type="EMBL" id="WFD11982.1"/>
    </source>
</evidence>
<dbReference type="RefSeq" id="WP_277734216.1">
    <property type="nucleotide sequence ID" value="NZ_CP120733.1"/>
</dbReference>
<organism evidence="1 2">
    <name type="scientific">Tepidibacter hydrothermalis</name>
    <dbReference type="NCBI Taxonomy" id="3036126"/>
    <lineage>
        <taxon>Bacteria</taxon>
        <taxon>Bacillati</taxon>
        <taxon>Bacillota</taxon>
        <taxon>Clostridia</taxon>
        <taxon>Peptostreptococcales</taxon>
        <taxon>Peptostreptococcaceae</taxon>
        <taxon>Tepidibacter</taxon>
    </lineage>
</organism>
<proteinExistence type="predicted"/>
<dbReference type="EMBL" id="CP120733">
    <property type="protein sequence ID" value="WFD11982.1"/>
    <property type="molecule type" value="Genomic_DNA"/>
</dbReference>
<reference evidence="1 2" key="1">
    <citation type="submission" date="2023-03" db="EMBL/GenBank/DDBJ databases">
        <title>Complete genome sequence of Tepidibacter sp. SWIR-1, isolated from a deep-sea hydrothermal vent.</title>
        <authorList>
            <person name="Li X."/>
        </authorList>
    </citation>
    <scope>NUCLEOTIDE SEQUENCE [LARGE SCALE GENOMIC DNA]</scope>
    <source>
        <strain evidence="1 2">SWIR-1</strain>
    </source>
</reference>
<evidence type="ECO:0000313" key="2">
    <source>
        <dbReference type="Proteomes" id="UP001222800"/>
    </source>
</evidence>
<keyword evidence="2" id="KW-1185">Reference proteome</keyword>
<dbReference type="Proteomes" id="UP001222800">
    <property type="component" value="Chromosome"/>
</dbReference>
<accession>A0ABY8EJI8</accession>
<gene>
    <name evidence="1" type="ORF">P4S50_07865</name>
</gene>
<protein>
    <submittedName>
        <fullName evidence="1">Uncharacterized protein</fullName>
    </submittedName>
</protein>
<name>A0ABY8EJI8_9FIRM</name>